<accession>A0A9D2ZW28</accession>
<reference evidence="1" key="2">
    <citation type="submission" date="2021-09" db="EMBL/GenBank/DDBJ databases">
        <authorList>
            <person name="Gilroy R."/>
        </authorList>
    </citation>
    <scope>NUCLEOTIDE SEQUENCE</scope>
    <source>
        <strain evidence="1">CHK139-4039</strain>
    </source>
</reference>
<dbReference type="Proteomes" id="UP000743760">
    <property type="component" value="Unassembled WGS sequence"/>
</dbReference>
<dbReference type="EMBL" id="DYXR01000060">
    <property type="protein sequence ID" value="HJE76694.1"/>
    <property type="molecule type" value="Genomic_DNA"/>
</dbReference>
<evidence type="ECO:0000313" key="2">
    <source>
        <dbReference type="Proteomes" id="UP000743760"/>
    </source>
</evidence>
<reference evidence="1" key="1">
    <citation type="journal article" date="2021" name="PeerJ">
        <title>Extensive microbial diversity within the chicken gut microbiome revealed by metagenomics and culture.</title>
        <authorList>
            <person name="Gilroy R."/>
            <person name="Ravi A."/>
            <person name="Getino M."/>
            <person name="Pursley I."/>
            <person name="Horton D.L."/>
            <person name="Alikhan N.F."/>
            <person name="Baker D."/>
            <person name="Gharbi K."/>
            <person name="Hall N."/>
            <person name="Watson M."/>
            <person name="Adriaenssens E.M."/>
            <person name="Foster-Nyarko E."/>
            <person name="Jarju S."/>
            <person name="Secka A."/>
            <person name="Antonio M."/>
            <person name="Oren A."/>
            <person name="Chaudhuri R.R."/>
            <person name="La Ragione R."/>
            <person name="Hildebrand F."/>
            <person name="Pallen M.J."/>
        </authorList>
    </citation>
    <scope>NUCLEOTIDE SEQUENCE</scope>
    <source>
        <strain evidence="1">CHK139-4039</strain>
    </source>
</reference>
<proteinExistence type="predicted"/>
<dbReference type="AlphaFoldDB" id="A0A9D2ZW28"/>
<name>A0A9D2ZW28_BREEP</name>
<sequence>MALLLDAHRDRPEIQRPNRFVQSCIEGGTVSISGSEFGQIAEKRAECRETHVRTRFSTLSPFCGGAGRSGGDEGEGDECAE</sequence>
<gene>
    <name evidence="1" type="ORF">K8V74_01965</name>
</gene>
<evidence type="ECO:0000313" key="1">
    <source>
        <dbReference type="EMBL" id="HJE76694.1"/>
    </source>
</evidence>
<protein>
    <submittedName>
        <fullName evidence="1">Uncharacterized protein</fullName>
    </submittedName>
</protein>
<organism evidence="1 2">
    <name type="scientific">Brevibacterium epidermidis</name>
    <dbReference type="NCBI Taxonomy" id="1698"/>
    <lineage>
        <taxon>Bacteria</taxon>
        <taxon>Bacillati</taxon>
        <taxon>Actinomycetota</taxon>
        <taxon>Actinomycetes</taxon>
        <taxon>Micrococcales</taxon>
        <taxon>Brevibacteriaceae</taxon>
        <taxon>Brevibacterium</taxon>
    </lineage>
</organism>
<comment type="caution">
    <text evidence="1">The sequence shown here is derived from an EMBL/GenBank/DDBJ whole genome shotgun (WGS) entry which is preliminary data.</text>
</comment>
<feature type="non-terminal residue" evidence="1">
    <location>
        <position position="81"/>
    </location>
</feature>